<dbReference type="CDD" id="cd08422">
    <property type="entry name" value="PBP2_CrgA_like"/>
    <property type="match status" value="1"/>
</dbReference>
<comment type="caution">
    <text evidence="6">The sequence shown here is derived from an EMBL/GenBank/DDBJ whole genome shotgun (WGS) entry which is preliminary data.</text>
</comment>
<dbReference type="InterPro" id="IPR036390">
    <property type="entry name" value="WH_DNA-bd_sf"/>
</dbReference>
<dbReference type="OrthoDB" id="8678019at2"/>
<dbReference type="PRINTS" id="PR00039">
    <property type="entry name" value="HTHLYSR"/>
</dbReference>
<dbReference type="RefSeq" id="WP_078306263.1">
    <property type="nucleotide sequence ID" value="NZ_MUYT01000001.1"/>
</dbReference>
<dbReference type="GO" id="GO:0003700">
    <property type="term" value="F:DNA-binding transcription factor activity"/>
    <property type="evidence" value="ECO:0007669"/>
    <property type="project" value="InterPro"/>
</dbReference>
<dbReference type="FunFam" id="1.10.10.10:FF:000001">
    <property type="entry name" value="LysR family transcriptional regulator"/>
    <property type="match status" value="1"/>
</dbReference>
<keyword evidence="7" id="KW-1185">Reference proteome</keyword>
<organism evidence="6 7">
    <name type="scientific">Lwoffella lincolnii</name>
    <dbReference type="NCBI Taxonomy" id="90241"/>
    <lineage>
        <taxon>Bacteria</taxon>
        <taxon>Pseudomonadati</taxon>
        <taxon>Pseudomonadota</taxon>
        <taxon>Gammaproteobacteria</taxon>
        <taxon>Moraxellales</taxon>
        <taxon>Moraxellaceae</taxon>
        <taxon>Lwoffella</taxon>
    </lineage>
</organism>
<dbReference type="Gene3D" id="1.10.10.10">
    <property type="entry name" value="Winged helix-like DNA-binding domain superfamily/Winged helix DNA-binding domain"/>
    <property type="match status" value="1"/>
</dbReference>
<dbReference type="InterPro" id="IPR058163">
    <property type="entry name" value="LysR-type_TF_proteobact-type"/>
</dbReference>
<comment type="similarity">
    <text evidence="1">Belongs to the LysR transcriptional regulatory family.</text>
</comment>
<dbReference type="SUPFAM" id="SSF53850">
    <property type="entry name" value="Periplasmic binding protein-like II"/>
    <property type="match status" value="1"/>
</dbReference>
<sequence length="301" mass="33548">MLENLRGMAVFASVVDHGSFSGAAKSLGITTSAVSQQIRALEEDLGVILLHRSTRKLNLTEAGQGFYTAAKDVVSAAEEGRMRVNQLRDDLAGTLRIATTPQLGVNHILPAISGWVSRHNELNIDFLADNRYIDMIEERVDLSIRIGSMSLESRLSAHFFANVRQVLVASPSYLNKHEPIQTPKDLSSHLFIGIELMKDGHLLDFAEHDSNKKTRIKMSSRFTTNNVMMATTMALQGYGLVRLMALDAKPYLQSGELIEVLPNYDLPSSVLYAATLKKERQPVKVERCLEMLQAYFQNINE</sequence>
<evidence type="ECO:0000256" key="4">
    <source>
        <dbReference type="ARBA" id="ARBA00023163"/>
    </source>
</evidence>
<dbReference type="InterPro" id="IPR000847">
    <property type="entry name" value="LysR_HTH_N"/>
</dbReference>
<evidence type="ECO:0000259" key="5">
    <source>
        <dbReference type="PROSITE" id="PS50931"/>
    </source>
</evidence>
<dbReference type="PANTHER" id="PTHR30537:SF30">
    <property type="entry name" value="TRANSCRIPTIONAL REGULATOR-RELATED"/>
    <property type="match status" value="1"/>
</dbReference>
<dbReference type="GO" id="GO:0006351">
    <property type="term" value="P:DNA-templated transcription"/>
    <property type="evidence" value="ECO:0007669"/>
    <property type="project" value="TreeGrafter"/>
</dbReference>
<dbReference type="PANTHER" id="PTHR30537">
    <property type="entry name" value="HTH-TYPE TRANSCRIPTIONAL REGULATOR"/>
    <property type="match status" value="1"/>
</dbReference>
<keyword evidence="2" id="KW-0805">Transcription regulation</keyword>
<keyword evidence="3" id="KW-0238">DNA-binding</keyword>
<dbReference type="GO" id="GO:0043565">
    <property type="term" value="F:sequence-specific DNA binding"/>
    <property type="evidence" value="ECO:0007669"/>
    <property type="project" value="TreeGrafter"/>
</dbReference>
<dbReference type="AlphaFoldDB" id="A0A1T0CKM1"/>
<feature type="domain" description="HTH lysR-type" evidence="5">
    <location>
        <begin position="1"/>
        <end position="60"/>
    </location>
</feature>
<proteinExistence type="inferred from homology"/>
<dbReference type="SUPFAM" id="SSF46785">
    <property type="entry name" value="Winged helix' DNA-binding domain"/>
    <property type="match status" value="1"/>
</dbReference>
<dbReference type="InterPro" id="IPR036388">
    <property type="entry name" value="WH-like_DNA-bd_sf"/>
</dbReference>
<keyword evidence="4" id="KW-0804">Transcription</keyword>
<reference evidence="6 7" key="1">
    <citation type="submission" date="2017-02" db="EMBL/GenBank/DDBJ databases">
        <title>Draft genome sequence of Moraxella lincolnii CCUG 9405T type strain.</title>
        <authorList>
            <person name="Salva-Serra F."/>
            <person name="Engstrom-Jakobsson H."/>
            <person name="Thorell K."/>
            <person name="Jaen-Luchoro D."/>
            <person name="Gonzales-Siles L."/>
            <person name="Karlsson R."/>
            <person name="Yazdan S."/>
            <person name="Boulund F."/>
            <person name="Johnning A."/>
            <person name="Engstrand L."/>
            <person name="Kristiansson E."/>
            <person name="Moore E."/>
        </authorList>
    </citation>
    <scope>NUCLEOTIDE SEQUENCE [LARGE SCALE GENOMIC DNA]</scope>
    <source>
        <strain evidence="6 7">CCUG 9405</strain>
    </source>
</reference>
<name>A0A1T0CKM1_9GAMM</name>
<evidence type="ECO:0000256" key="2">
    <source>
        <dbReference type="ARBA" id="ARBA00023015"/>
    </source>
</evidence>
<dbReference type="Gene3D" id="3.40.190.290">
    <property type="match status" value="1"/>
</dbReference>
<dbReference type="Proteomes" id="UP000191094">
    <property type="component" value="Unassembled WGS sequence"/>
</dbReference>
<evidence type="ECO:0000256" key="3">
    <source>
        <dbReference type="ARBA" id="ARBA00023125"/>
    </source>
</evidence>
<evidence type="ECO:0000313" key="7">
    <source>
        <dbReference type="Proteomes" id="UP000191094"/>
    </source>
</evidence>
<accession>A0A1T0CKM1</accession>
<dbReference type="Pfam" id="PF00126">
    <property type="entry name" value="HTH_1"/>
    <property type="match status" value="1"/>
</dbReference>
<protein>
    <submittedName>
        <fullName evidence="6">LysR family transcriptional regulator</fullName>
    </submittedName>
</protein>
<dbReference type="STRING" id="90241.B0682_01165"/>
<dbReference type="Pfam" id="PF03466">
    <property type="entry name" value="LysR_substrate"/>
    <property type="match status" value="1"/>
</dbReference>
<gene>
    <name evidence="6" type="ORF">B0682_01165</name>
</gene>
<dbReference type="InterPro" id="IPR005119">
    <property type="entry name" value="LysR_subst-bd"/>
</dbReference>
<dbReference type="PROSITE" id="PS50931">
    <property type="entry name" value="HTH_LYSR"/>
    <property type="match status" value="1"/>
</dbReference>
<dbReference type="EMBL" id="MUYT01000001">
    <property type="protein sequence ID" value="OOS22843.1"/>
    <property type="molecule type" value="Genomic_DNA"/>
</dbReference>
<evidence type="ECO:0000313" key="6">
    <source>
        <dbReference type="EMBL" id="OOS22843.1"/>
    </source>
</evidence>
<evidence type="ECO:0000256" key="1">
    <source>
        <dbReference type="ARBA" id="ARBA00009437"/>
    </source>
</evidence>